<evidence type="ECO:0000256" key="6">
    <source>
        <dbReference type="ARBA" id="ARBA00022840"/>
    </source>
</evidence>
<keyword evidence="2" id="KW-0723">Serine/threonine-protein kinase</keyword>
<dbReference type="EC" id="2.7.11.1" evidence="1"/>
<dbReference type="RefSeq" id="WP_317790901.1">
    <property type="nucleotide sequence ID" value="NZ_AP028461.1"/>
</dbReference>
<evidence type="ECO:0000256" key="7">
    <source>
        <dbReference type="PROSITE-ProRule" id="PRU10141"/>
    </source>
</evidence>
<organism evidence="10 11">
    <name type="scientific">Actinoplanes sichuanensis</name>
    <dbReference type="NCBI Taxonomy" id="512349"/>
    <lineage>
        <taxon>Bacteria</taxon>
        <taxon>Bacillati</taxon>
        <taxon>Actinomycetota</taxon>
        <taxon>Actinomycetes</taxon>
        <taxon>Micromonosporales</taxon>
        <taxon>Micromonosporaceae</taxon>
        <taxon>Actinoplanes</taxon>
    </lineage>
</organism>
<dbReference type="Gene3D" id="3.30.200.20">
    <property type="entry name" value="Phosphorylase Kinase, domain 1"/>
    <property type="match status" value="1"/>
</dbReference>
<dbReference type="InterPro" id="IPR000719">
    <property type="entry name" value="Prot_kinase_dom"/>
</dbReference>
<feature type="region of interest" description="Disordered" evidence="8">
    <location>
        <begin position="472"/>
        <end position="492"/>
    </location>
</feature>
<proteinExistence type="predicted"/>
<keyword evidence="11" id="KW-1185">Reference proteome</keyword>
<dbReference type="PROSITE" id="PS00108">
    <property type="entry name" value="PROTEIN_KINASE_ST"/>
    <property type="match status" value="1"/>
</dbReference>
<feature type="region of interest" description="Disordered" evidence="8">
    <location>
        <begin position="419"/>
        <end position="442"/>
    </location>
</feature>
<keyword evidence="4 7" id="KW-0547">Nucleotide-binding</keyword>
<feature type="binding site" evidence="7">
    <location>
        <position position="42"/>
    </location>
    <ligand>
        <name>ATP</name>
        <dbReference type="ChEBI" id="CHEBI:30616"/>
    </ligand>
</feature>
<dbReference type="EMBL" id="JBHTMK010000043">
    <property type="protein sequence ID" value="MFD1370214.1"/>
    <property type="molecule type" value="Genomic_DNA"/>
</dbReference>
<evidence type="ECO:0000313" key="11">
    <source>
        <dbReference type="Proteomes" id="UP001597183"/>
    </source>
</evidence>
<dbReference type="PROSITE" id="PS50011">
    <property type="entry name" value="PROTEIN_KINASE_DOM"/>
    <property type="match status" value="1"/>
</dbReference>
<evidence type="ECO:0000256" key="3">
    <source>
        <dbReference type="ARBA" id="ARBA00022679"/>
    </source>
</evidence>
<evidence type="ECO:0000313" key="10">
    <source>
        <dbReference type="EMBL" id="MFD1370214.1"/>
    </source>
</evidence>
<reference evidence="11" key="1">
    <citation type="journal article" date="2019" name="Int. J. Syst. Evol. Microbiol.">
        <title>The Global Catalogue of Microorganisms (GCM) 10K type strain sequencing project: providing services to taxonomists for standard genome sequencing and annotation.</title>
        <authorList>
            <consortium name="The Broad Institute Genomics Platform"/>
            <consortium name="The Broad Institute Genome Sequencing Center for Infectious Disease"/>
            <person name="Wu L."/>
            <person name="Ma J."/>
        </authorList>
    </citation>
    <scope>NUCLEOTIDE SEQUENCE [LARGE SCALE GENOMIC DNA]</scope>
    <source>
        <strain evidence="11">CCM 7526</strain>
    </source>
</reference>
<dbReference type="InterPro" id="IPR011009">
    <property type="entry name" value="Kinase-like_dom_sf"/>
</dbReference>
<dbReference type="Gene3D" id="1.10.510.10">
    <property type="entry name" value="Transferase(Phosphotransferase) domain 1"/>
    <property type="match status" value="1"/>
</dbReference>
<dbReference type="GO" id="GO:0016301">
    <property type="term" value="F:kinase activity"/>
    <property type="evidence" value="ECO:0007669"/>
    <property type="project" value="UniProtKB-KW"/>
</dbReference>
<comment type="caution">
    <text evidence="10">The sequence shown here is derived from an EMBL/GenBank/DDBJ whole genome shotgun (WGS) entry which is preliminary data.</text>
</comment>
<sequence>MSVGSGRVIAGRYRLGRMLGRGGMGAVWQAEDTLLGRDVALKEVSGTGQPSDPQVRRTLREAQAAARLRHPSIVTVYDVVTDEGAPWIVMELVEGRSLAETIAEHGLLTERRTAEIGLHVLDALRAAHREGIAHRDVKPANILLEEGRVVLTDFGIAAIDDATALTATGQMVGSPAYLAPERIDGRPATAAADLWSLGVTLYTAVTGRSPFQREDTQATLAAILHHRPETPPHAGRLWPVIKGLLDKDPVRRLGAEQARELLANVARITAPDTSAKRRSRWWPLRQTRTEDTPEGLPGTLVAPSPTLAAPTAHQQGGAAPATPGAPDPEPITVADATSDATAAAVPTGPSVSTAAAVSATSAVAPEATASDGEPETVAVVAADEPVTAPVATMDLGSAVDDTTGLVVADVATLHDSAAGGSRARTVTPLPAHPGVPGASRRGGKVRVWPVAAVVAGVLLAGGSVRLFWPDSRSGGGEPAAAGPSTGSAAPSVPVSASAVAQPVKPVNPHLDACLVGTWRSVSTQVINHFEGVDKMFTGSGGVILKIREDGATTEDYSRSASLTATIKGNKYVETLRGYRKSKVQSRNGKIYGSGFSGGPTYKMTRNGKYQSIEVTNPTTSYALTYLCSDTSLTVYGDEDTSTDSYARVSRTP</sequence>
<dbReference type="PANTHER" id="PTHR43289:SF6">
    <property type="entry name" value="SERINE_THREONINE-PROTEIN KINASE NEKL-3"/>
    <property type="match status" value="1"/>
</dbReference>
<dbReference type="CDD" id="cd14014">
    <property type="entry name" value="STKc_PknB_like"/>
    <property type="match status" value="1"/>
</dbReference>
<feature type="compositionally biased region" description="Low complexity" evidence="8">
    <location>
        <begin position="478"/>
        <end position="492"/>
    </location>
</feature>
<evidence type="ECO:0000256" key="1">
    <source>
        <dbReference type="ARBA" id="ARBA00012513"/>
    </source>
</evidence>
<evidence type="ECO:0000259" key="9">
    <source>
        <dbReference type="PROSITE" id="PS50011"/>
    </source>
</evidence>
<keyword evidence="3" id="KW-0808">Transferase</keyword>
<dbReference type="SMART" id="SM00220">
    <property type="entry name" value="S_TKc"/>
    <property type="match status" value="1"/>
</dbReference>
<accession>A0ABW4AIF3</accession>
<evidence type="ECO:0000256" key="5">
    <source>
        <dbReference type="ARBA" id="ARBA00022777"/>
    </source>
</evidence>
<keyword evidence="6 7" id="KW-0067">ATP-binding</keyword>
<dbReference type="InterPro" id="IPR008271">
    <property type="entry name" value="Ser/Thr_kinase_AS"/>
</dbReference>
<dbReference type="Proteomes" id="UP001597183">
    <property type="component" value="Unassembled WGS sequence"/>
</dbReference>
<dbReference type="PANTHER" id="PTHR43289">
    <property type="entry name" value="MITOGEN-ACTIVATED PROTEIN KINASE KINASE KINASE 20-RELATED"/>
    <property type="match status" value="1"/>
</dbReference>
<feature type="region of interest" description="Disordered" evidence="8">
    <location>
        <begin position="272"/>
        <end position="330"/>
    </location>
</feature>
<dbReference type="Pfam" id="PF00069">
    <property type="entry name" value="Pkinase"/>
    <property type="match status" value="1"/>
</dbReference>
<keyword evidence="5 10" id="KW-0418">Kinase</keyword>
<feature type="domain" description="Protein kinase" evidence="9">
    <location>
        <begin position="13"/>
        <end position="262"/>
    </location>
</feature>
<evidence type="ECO:0000256" key="2">
    <source>
        <dbReference type="ARBA" id="ARBA00022527"/>
    </source>
</evidence>
<dbReference type="PROSITE" id="PS00107">
    <property type="entry name" value="PROTEIN_KINASE_ATP"/>
    <property type="match status" value="1"/>
</dbReference>
<evidence type="ECO:0000256" key="4">
    <source>
        <dbReference type="ARBA" id="ARBA00022741"/>
    </source>
</evidence>
<protein>
    <recommendedName>
        <fullName evidence="1">non-specific serine/threonine protein kinase</fullName>
        <ecNumber evidence="1">2.7.11.1</ecNumber>
    </recommendedName>
</protein>
<dbReference type="InterPro" id="IPR017441">
    <property type="entry name" value="Protein_kinase_ATP_BS"/>
</dbReference>
<gene>
    <name evidence="10" type="ORF">ACFQ5G_33175</name>
</gene>
<evidence type="ECO:0000256" key="8">
    <source>
        <dbReference type="SAM" id="MobiDB-lite"/>
    </source>
</evidence>
<name>A0ABW4AIF3_9ACTN</name>
<dbReference type="SUPFAM" id="SSF56112">
    <property type="entry name" value="Protein kinase-like (PK-like)"/>
    <property type="match status" value="1"/>
</dbReference>
<feature type="compositionally biased region" description="Low complexity" evidence="8">
    <location>
        <begin position="308"/>
        <end position="322"/>
    </location>
</feature>